<evidence type="ECO:0000259" key="2">
    <source>
        <dbReference type="PROSITE" id="PS50090"/>
    </source>
</evidence>
<dbReference type="Gene3D" id="1.10.246.220">
    <property type="match status" value="1"/>
</dbReference>
<dbReference type="AlphaFoldDB" id="A0A1B6QKK7"/>
<dbReference type="InterPro" id="IPR009057">
    <property type="entry name" value="Homeodomain-like_sf"/>
</dbReference>
<dbReference type="SUPFAM" id="SSF46689">
    <property type="entry name" value="Homeodomain-like"/>
    <property type="match status" value="1"/>
</dbReference>
<sequence>MEDDDLDLQLLMSGPANEANMYEVLGGTFGSTSLLRNVDGESAVQEIGPGNEVEDYLEPSMLGCFSGPWTCRQRGSRMRSRPWSVEIGRLFGSRYPCTSGTREYRTRKNNDHWTEDEVIELVDGVSKEGIGKWSKLKGIYFSTSIRTPVHLKDKWRNLVRACKAKNDSKKKINAHKATGLIVRRFKHRILAIEAKRLGKKKK</sequence>
<reference evidence="4 5" key="1">
    <citation type="journal article" date="2009" name="Nature">
        <title>The Sorghum bicolor genome and the diversification of grasses.</title>
        <authorList>
            <person name="Paterson A.H."/>
            <person name="Bowers J.E."/>
            <person name="Bruggmann R."/>
            <person name="Dubchak I."/>
            <person name="Grimwood J."/>
            <person name="Gundlach H."/>
            <person name="Haberer G."/>
            <person name="Hellsten U."/>
            <person name="Mitros T."/>
            <person name="Poliakov A."/>
            <person name="Schmutz J."/>
            <person name="Spannagl M."/>
            <person name="Tang H."/>
            <person name="Wang X."/>
            <person name="Wicker T."/>
            <person name="Bharti A.K."/>
            <person name="Chapman J."/>
            <person name="Feltus F.A."/>
            <person name="Gowik U."/>
            <person name="Grigoriev I.V."/>
            <person name="Lyons E."/>
            <person name="Maher C.A."/>
            <person name="Martis M."/>
            <person name="Narechania A."/>
            <person name="Otillar R.P."/>
            <person name="Penning B.W."/>
            <person name="Salamov A.A."/>
            <person name="Wang Y."/>
            <person name="Zhang L."/>
            <person name="Carpita N.C."/>
            <person name="Freeling M."/>
            <person name="Gingle A.R."/>
            <person name="Hash C.T."/>
            <person name="Keller B."/>
            <person name="Klein P."/>
            <person name="Kresovich S."/>
            <person name="McCann M.C."/>
            <person name="Ming R."/>
            <person name="Peterson D.G."/>
            <person name="Mehboob-ur-Rahman"/>
            <person name="Ware D."/>
            <person name="Westhoff P."/>
            <person name="Mayer K.F."/>
            <person name="Messing J."/>
            <person name="Rokhsar D.S."/>
        </authorList>
    </citation>
    <scope>NUCLEOTIDE SEQUENCE [LARGE SCALE GENOMIC DNA]</scope>
    <source>
        <strain evidence="5">cv. BTx623</strain>
    </source>
</reference>
<keyword evidence="5" id="KW-1185">Reference proteome</keyword>
<dbReference type="EMBL" id="CM000760">
    <property type="protein sequence ID" value="KXG38448.1"/>
    <property type="molecule type" value="Genomic_DNA"/>
</dbReference>
<accession>A0A1B6QKK7</accession>
<evidence type="ECO:0000313" key="5">
    <source>
        <dbReference type="Proteomes" id="UP000000768"/>
    </source>
</evidence>
<keyword evidence="1" id="KW-0238">DNA-binding</keyword>
<proteinExistence type="predicted"/>
<dbReference type="InParanoid" id="A0A1B6QKK7"/>
<dbReference type="eggNOG" id="ENOG502R4M6">
    <property type="taxonomic scope" value="Eukaryota"/>
</dbReference>
<dbReference type="PANTHER" id="PTHR47122:SF11">
    <property type="entry name" value="MYB-LIKE DOMAIN-CONTAINING PROTEIN"/>
    <property type="match status" value="1"/>
</dbReference>
<dbReference type="GO" id="GO:0003677">
    <property type="term" value="F:DNA binding"/>
    <property type="evidence" value="ECO:0007669"/>
    <property type="project" value="UniProtKB-KW"/>
</dbReference>
<feature type="domain" description="Myb-like" evidence="2">
    <location>
        <begin position="105"/>
        <end position="159"/>
    </location>
</feature>
<dbReference type="InterPro" id="IPR001005">
    <property type="entry name" value="SANT/Myb"/>
</dbReference>
<reference evidence="5" key="2">
    <citation type="journal article" date="2018" name="Plant J.">
        <title>The Sorghum bicolor reference genome: improved assembly, gene annotations, a transcriptome atlas, and signatures of genome organization.</title>
        <authorList>
            <person name="McCormick R.F."/>
            <person name="Truong S.K."/>
            <person name="Sreedasyam A."/>
            <person name="Jenkins J."/>
            <person name="Shu S."/>
            <person name="Sims D."/>
            <person name="Kennedy M."/>
            <person name="Amirebrahimi M."/>
            <person name="Weers B.D."/>
            <person name="McKinley B."/>
            <person name="Mattison A."/>
            <person name="Morishige D.T."/>
            <person name="Grimwood J."/>
            <person name="Schmutz J."/>
            <person name="Mullet J.E."/>
        </authorList>
    </citation>
    <scope>NUCLEOTIDE SEQUENCE [LARGE SCALE GENOMIC DNA]</scope>
    <source>
        <strain evidence="5">cv. BTx623</strain>
    </source>
</reference>
<name>A0A1B6QKK7_SORBI</name>
<feature type="domain" description="HTH myb-type" evidence="3">
    <location>
        <begin position="105"/>
        <end position="163"/>
    </location>
</feature>
<dbReference type="PROSITE" id="PS51294">
    <property type="entry name" value="HTH_MYB"/>
    <property type="match status" value="1"/>
</dbReference>
<evidence type="ECO:0000313" key="4">
    <source>
        <dbReference type="EMBL" id="KXG38448.1"/>
    </source>
</evidence>
<organism evidence="4 5">
    <name type="scientific">Sorghum bicolor</name>
    <name type="common">Sorghum</name>
    <name type="synonym">Sorghum vulgare</name>
    <dbReference type="NCBI Taxonomy" id="4558"/>
    <lineage>
        <taxon>Eukaryota</taxon>
        <taxon>Viridiplantae</taxon>
        <taxon>Streptophyta</taxon>
        <taxon>Embryophyta</taxon>
        <taxon>Tracheophyta</taxon>
        <taxon>Spermatophyta</taxon>
        <taxon>Magnoliopsida</taxon>
        <taxon>Liliopsida</taxon>
        <taxon>Poales</taxon>
        <taxon>Poaceae</taxon>
        <taxon>PACMAD clade</taxon>
        <taxon>Panicoideae</taxon>
        <taxon>Andropogonodae</taxon>
        <taxon>Andropogoneae</taxon>
        <taxon>Sorghinae</taxon>
        <taxon>Sorghum</taxon>
    </lineage>
</organism>
<dbReference type="Proteomes" id="UP000000768">
    <property type="component" value="Chromosome 1"/>
</dbReference>
<dbReference type="CDD" id="cd11660">
    <property type="entry name" value="SANT_TRF"/>
    <property type="match status" value="1"/>
</dbReference>
<gene>
    <name evidence="4" type="ORF">SORBI_3001G235400</name>
</gene>
<evidence type="ECO:0000256" key="1">
    <source>
        <dbReference type="ARBA" id="ARBA00023125"/>
    </source>
</evidence>
<evidence type="ECO:0000259" key="3">
    <source>
        <dbReference type="PROSITE" id="PS51294"/>
    </source>
</evidence>
<dbReference type="Gramene" id="KXG38448">
    <property type="protein sequence ID" value="KXG38448"/>
    <property type="gene ID" value="SORBI_3001G235400"/>
</dbReference>
<dbReference type="Pfam" id="PF00249">
    <property type="entry name" value="Myb_DNA-binding"/>
    <property type="match status" value="1"/>
</dbReference>
<dbReference type="PROSITE" id="PS50090">
    <property type="entry name" value="MYB_LIKE"/>
    <property type="match status" value="1"/>
</dbReference>
<dbReference type="PANTHER" id="PTHR47122">
    <property type="entry name" value="MYB-LIKE DNA-BINDING DOMAIN CONTAINING PROTEIN, EXPRESSED"/>
    <property type="match status" value="1"/>
</dbReference>
<dbReference type="InterPro" id="IPR017930">
    <property type="entry name" value="Myb_dom"/>
</dbReference>
<protein>
    <submittedName>
        <fullName evidence="4">Uncharacterized protein</fullName>
    </submittedName>
</protein>